<dbReference type="EMBL" id="CACVAR010000205">
    <property type="protein sequence ID" value="CAA6811363.1"/>
    <property type="molecule type" value="Genomic_DNA"/>
</dbReference>
<sequence>MKKNLKICIRVDDNVIYEFSGKITKSMMIEAANDIEKLLLKKCLNKDKIKNVFELFVETAQNILNYAYRDNTIDENDEEYRTLCNYSLYCFTSDDTYILESCNLIEEDKKEIIREKLEAIKDLDHKALRKLVRKKSRSAEDRHENGAGLGYIMMARKSCAPIEVEFSPYTKKGILVYKQRLFI</sequence>
<reference evidence="1" key="1">
    <citation type="submission" date="2020-01" db="EMBL/GenBank/DDBJ databases">
        <authorList>
            <person name="Meier V. D."/>
            <person name="Meier V D."/>
        </authorList>
    </citation>
    <scope>NUCLEOTIDE SEQUENCE</scope>
    <source>
        <strain evidence="1">HLG_WM_MAG_03</strain>
    </source>
</reference>
<dbReference type="InterPro" id="IPR046239">
    <property type="entry name" value="DUF6272"/>
</dbReference>
<name>A0A6S6T887_9BACT</name>
<proteinExistence type="predicted"/>
<accession>A0A6S6T887</accession>
<evidence type="ECO:0008006" key="2">
    <source>
        <dbReference type="Google" id="ProtNLM"/>
    </source>
</evidence>
<dbReference type="Pfam" id="PF19788">
    <property type="entry name" value="DUF6272"/>
    <property type="match status" value="1"/>
</dbReference>
<dbReference type="AlphaFoldDB" id="A0A6S6T887"/>
<organism evidence="1">
    <name type="scientific">uncultured Sulfurovum sp</name>
    <dbReference type="NCBI Taxonomy" id="269237"/>
    <lineage>
        <taxon>Bacteria</taxon>
        <taxon>Pseudomonadati</taxon>
        <taxon>Campylobacterota</taxon>
        <taxon>Epsilonproteobacteria</taxon>
        <taxon>Campylobacterales</taxon>
        <taxon>Sulfurovaceae</taxon>
        <taxon>Sulfurovum</taxon>
        <taxon>environmental samples</taxon>
    </lineage>
</organism>
<protein>
    <recommendedName>
        <fullName evidence="2">Histidine kinase/HSP90-like ATPase domain-containing protein</fullName>
    </recommendedName>
</protein>
<evidence type="ECO:0000313" key="1">
    <source>
        <dbReference type="EMBL" id="CAA6811363.1"/>
    </source>
</evidence>
<gene>
    <name evidence="1" type="ORF">HELGO_WM16195</name>
</gene>
<dbReference type="NCBIfam" id="NF038262">
    <property type="entry name" value="SiaB_fam_kinase"/>
    <property type="match status" value="1"/>
</dbReference>